<accession>A0A6M0QMV4</accession>
<dbReference type="AlphaFoldDB" id="A0A6M0QMV4"/>
<gene>
    <name evidence="2" type="ORF">G4Z14_00250</name>
</gene>
<feature type="chain" id="PRO_5026816705" evidence="1">
    <location>
        <begin position="17"/>
        <end position="307"/>
    </location>
</feature>
<evidence type="ECO:0000313" key="3">
    <source>
        <dbReference type="Proteomes" id="UP000477782"/>
    </source>
</evidence>
<sequence length="307" mass="31847">MAIVRALLLAVFAALGAPLGAGVAGQEDPAFAAAVTDWLAGREEPALQALAAQAQAGNSAARILLTLIDTTPAYHGDWLAGLPRDRRIALMRAPGGLSGQNWIDGEADPLARAWVALRDGNATAALVLEFARLGEGRAAHMAARQLFIREKRGFGAIADDPAFPASLMPLAIRDWQRDDPARATEALAALGAGHPGRPLVGAGKPTPEALLAWAQAAPATARLLTTLRQLCPASPTPAEDLAAYLAQSGGFWALAWIGPPAESLIDPNRYAQSPKAAEVMRHLLRSGALADPEAVAASACLQGLLGQ</sequence>
<comment type="caution">
    <text evidence="2">The sequence shown here is derived from an EMBL/GenBank/DDBJ whole genome shotgun (WGS) entry which is preliminary data.</text>
</comment>
<feature type="signal peptide" evidence="1">
    <location>
        <begin position="1"/>
        <end position="16"/>
    </location>
</feature>
<evidence type="ECO:0000256" key="1">
    <source>
        <dbReference type="SAM" id="SignalP"/>
    </source>
</evidence>
<dbReference type="Proteomes" id="UP000477782">
    <property type="component" value="Unassembled WGS sequence"/>
</dbReference>
<evidence type="ECO:0000313" key="2">
    <source>
        <dbReference type="EMBL" id="NEY88715.1"/>
    </source>
</evidence>
<name>A0A6M0QMV4_9RHOB</name>
<proteinExistence type="predicted"/>
<keyword evidence="1" id="KW-0732">Signal</keyword>
<dbReference type="EMBL" id="JAAIVJ010000001">
    <property type="protein sequence ID" value="NEY88715.1"/>
    <property type="molecule type" value="Genomic_DNA"/>
</dbReference>
<reference evidence="2 3" key="1">
    <citation type="submission" date="2020-02" db="EMBL/GenBank/DDBJ databases">
        <authorList>
            <person name="Chen W.-M."/>
        </authorList>
    </citation>
    <scope>NUCLEOTIDE SEQUENCE [LARGE SCALE GENOMIC DNA]</scope>
    <source>
        <strain evidence="2 3">KMS-5</strain>
    </source>
</reference>
<organism evidence="2 3">
    <name type="scientific">Tabrizicola oligotrophica</name>
    <dbReference type="NCBI Taxonomy" id="2710650"/>
    <lineage>
        <taxon>Bacteria</taxon>
        <taxon>Pseudomonadati</taxon>
        <taxon>Pseudomonadota</taxon>
        <taxon>Alphaproteobacteria</taxon>
        <taxon>Rhodobacterales</taxon>
        <taxon>Paracoccaceae</taxon>
        <taxon>Tabrizicola</taxon>
    </lineage>
</organism>
<keyword evidence="3" id="KW-1185">Reference proteome</keyword>
<dbReference type="RefSeq" id="WP_164622738.1">
    <property type="nucleotide sequence ID" value="NZ_JAAIVJ010000001.1"/>
</dbReference>
<protein>
    <submittedName>
        <fullName evidence="2">Uncharacterized protein</fullName>
    </submittedName>
</protein>